<evidence type="ECO:0000256" key="2">
    <source>
        <dbReference type="ARBA" id="ARBA00010178"/>
    </source>
</evidence>
<evidence type="ECO:0000256" key="8">
    <source>
        <dbReference type="ARBA" id="ARBA00023027"/>
    </source>
</evidence>
<evidence type="ECO:0000256" key="5">
    <source>
        <dbReference type="ARBA" id="ARBA00022723"/>
    </source>
</evidence>
<keyword evidence="18" id="KW-0175">Coiled coil</keyword>
<dbReference type="PANTHER" id="PTHR21256:SF2">
    <property type="entry name" value="HISTIDINE BIOSYNTHESIS TRIFUNCTIONAL PROTEIN"/>
    <property type="match status" value="1"/>
</dbReference>
<dbReference type="EC" id="1.1.1.23" evidence="3 11"/>
<dbReference type="InterPro" id="IPR001692">
    <property type="entry name" value="Histidinol_DH_CS"/>
</dbReference>
<keyword evidence="4 11" id="KW-0028">Amino-acid biosynthesis</keyword>
<feature type="binding site" evidence="11 16">
    <location>
        <position position="415"/>
    </location>
    <ligand>
        <name>Zn(2+)</name>
        <dbReference type="ChEBI" id="CHEBI:29105"/>
    </ligand>
</feature>
<dbReference type="AlphaFoldDB" id="A0A2U2BDW1"/>
<evidence type="ECO:0000256" key="17">
    <source>
        <dbReference type="RuleBase" id="RU004175"/>
    </source>
</evidence>
<gene>
    <name evidence="11 19" type="primary">hisD</name>
    <name evidence="19" type="ORF">DDZ16_01645</name>
</gene>
<comment type="catalytic activity">
    <reaction evidence="10 11">
        <text>L-histidinol + 2 NAD(+) + H2O = L-histidine + 2 NADH + 3 H(+)</text>
        <dbReference type="Rhea" id="RHEA:20641"/>
        <dbReference type="ChEBI" id="CHEBI:15377"/>
        <dbReference type="ChEBI" id="CHEBI:15378"/>
        <dbReference type="ChEBI" id="CHEBI:57540"/>
        <dbReference type="ChEBI" id="CHEBI:57595"/>
        <dbReference type="ChEBI" id="CHEBI:57699"/>
        <dbReference type="ChEBI" id="CHEBI:57945"/>
        <dbReference type="EC" id="1.1.1.23"/>
    </reaction>
</comment>
<evidence type="ECO:0000256" key="1">
    <source>
        <dbReference type="ARBA" id="ARBA00004940"/>
    </source>
</evidence>
<comment type="cofactor">
    <cofactor evidence="11 16">
        <name>Zn(2+)</name>
        <dbReference type="ChEBI" id="CHEBI:29105"/>
    </cofactor>
    <text evidence="11 16">Binds 1 zinc ion per subunit.</text>
</comment>
<dbReference type="GO" id="GO:0051287">
    <property type="term" value="F:NAD binding"/>
    <property type="evidence" value="ECO:0007669"/>
    <property type="project" value="InterPro"/>
</dbReference>
<comment type="function">
    <text evidence="11">Catalyzes the sequential NAD-dependent oxidations of L-histidinol to L-histidinaldehyde and then to L-histidine.</text>
</comment>
<feature type="binding site" evidence="11 15">
    <location>
        <position position="410"/>
    </location>
    <ligand>
        <name>substrate</name>
    </ligand>
</feature>
<dbReference type="NCBIfam" id="TIGR00069">
    <property type="entry name" value="hisD"/>
    <property type="match status" value="1"/>
</dbReference>
<feature type="binding site" evidence="11 16">
    <location>
        <position position="255"/>
    </location>
    <ligand>
        <name>Zn(2+)</name>
        <dbReference type="ChEBI" id="CHEBI:29105"/>
    </ligand>
</feature>
<protein>
    <recommendedName>
        <fullName evidence="3 11">Histidinol dehydrogenase</fullName>
        <shortName evidence="11">HDH</shortName>
        <ecNumber evidence="3 11">1.1.1.23</ecNumber>
    </recommendedName>
</protein>
<dbReference type="HAMAP" id="MF_01024">
    <property type="entry name" value="HisD"/>
    <property type="match status" value="1"/>
</dbReference>
<evidence type="ECO:0000256" key="11">
    <source>
        <dbReference type="HAMAP-Rule" id="MF_01024"/>
    </source>
</evidence>
<dbReference type="OrthoDB" id="9805269at2"/>
<feature type="binding site" evidence="11 16">
    <location>
        <position position="258"/>
    </location>
    <ligand>
        <name>Zn(2+)</name>
        <dbReference type="ChEBI" id="CHEBI:29105"/>
    </ligand>
</feature>
<accession>A0A2U2BDW1</accession>
<feature type="active site" description="Proton acceptor" evidence="11 13">
    <location>
        <position position="322"/>
    </location>
</feature>
<dbReference type="SUPFAM" id="SSF53720">
    <property type="entry name" value="ALDH-like"/>
    <property type="match status" value="1"/>
</dbReference>
<dbReference type="RefSeq" id="WP_109262671.1">
    <property type="nucleotide sequence ID" value="NZ_QEWP01000001.1"/>
</dbReference>
<keyword evidence="8 11" id="KW-0520">NAD</keyword>
<dbReference type="GO" id="GO:0008270">
    <property type="term" value="F:zinc ion binding"/>
    <property type="evidence" value="ECO:0007669"/>
    <property type="project" value="UniProtKB-UniRule"/>
</dbReference>
<comment type="caution">
    <text evidence="19">The sequence shown here is derived from an EMBL/GenBank/DDBJ whole genome shotgun (WGS) entry which is preliminary data.</text>
</comment>
<dbReference type="FunFam" id="3.40.50.1980:FF:000001">
    <property type="entry name" value="Histidinol dehydrogenase"/>
    <property type="match status" value="1"/>
</dbReference>
<dbReference type="GO" id="GO:0004399">
    <property type="term" value="F:histidinol dehydrogenase activity"/>
    <property type="evidence" value="ECO:0007669"/>
    <property type="project" value="UniProtKB-UniRule"/>
</dbReference>
<dbReference type="FunFam" id="1.20.5.1300:FF:000002">
    <property type="entry name" value="Histidinol dehydrogenase, chloroplastic"/>
    <property type="match status" value="1"/>
</dbReference>
<dbReference type="Proteomes" id="UP000244956">
    <property type="component" value="Unassembled WGS sequence"/>
</dbReference>
<evidence type="ECO:0000256" key="12">
    <source>
        <dbReference type="PIRNR" id="PIRNR000099"/>
    </source>
</evidence>
<feature type="coiled-coil region" evidence="18">
    <location>
        <begin position="267"/>
        <end position="294"/>
    </location>
</feature>
<feature type="binding site" evidence="11 15">
    <location>
        <position position="258"/>
    </location>
    <ligand>
        <name>substrate</name>
    </ligand>
</feature>
<dbReference type="Pfam" id="PF00815">
    <property type="entry name" value="Histidinol_dh"/>
    <property type="match status" value="1"/>
</dbReference>
<feature type="binding site" evidence="11 15">
    <location>
        <position position="233"/>
    </location>
    <ligand>
        <name>substrate</name>
    </ligand>
</feature>
<feature type="binding site" evidence="11 14">
    <location>
        <position position="209"/>
    </location>
    <ligand>
        <name>NAD(+)</name>
        <dbReference type="ChEBI" id="CHEBI:57540"/>
    </ligand>
</feature>
<dbReference type="EMBL" id="QEWP01000001">
    <property type="protein sequence ID" value="PWE01217.1"/>
    <property type="molecule type" value="Genomic_DNA"/>
</dbReference>
<keyword evidence="6 11" id="KW-0862">Zinc</keyword>
<reference evidence="19 20" key="1">
    <citation type="submission" date="2018-05" db="EMBL/GenBank/DDBJ databases">
        <title>Marinilabilia rubrum sp. nov., isolated from saltern sediment.</title>
        <authorList>
            <person name="Zhang R."/>
        </authorList>
    </citation>
    <scope>NUCLEOTIDE SEQUENCE [LARGE SCALE GENOMIC DNA]</scope>
    <source>
        <strain evidence="19 20">WTE16</strain>
    </source>
</reference>
<evidence type="ECO:0000256" key="10">
    <source>
        <dbReference type="ARBA" id="ARBA00049489"/>
    </source>
</evidence>
<sequence length="426" mass="46352">METFKFPAPGEWSHLTTRAISNQQDVIEKVRPVLDAVKRDKDKALKEFTERFDGVSIDSFAISEDEIREECLRVDSNLKGAINNAIINIRKFHEAQIQKVKKVETAPGVVCWQRSTPIEKVGLYIPGGSAPLFSTVLMLAIPADIAGCKEIVLCSPPGKDGKIHPAILFAAHIAGVTKIYKAGGAQAIAAMAYGTETIPAVDKIFGPGNSFVTAAKQLITLDGVAIDLPAGPSEVEVMADESANPEFVASDLLSQAEHGPDSQSILVTDSENMIKQVEKEIEKQLKTLPRTETAKKALKNSRMILLKDISEMIDFTNQYAPEHLILSVRDYNWVSEKIVNAGSVFLGNYTPESAGDYASGTNHTLPTYGYAKAYSGVNLDSFCKKITFQEITPKGLQKLGPTIETMAAAEQLEAHKMAVSLRTKNS</sequence>
<keyword evidence="9 11" id="KW-0368">Histidine biosynthesis</keyword>
<evidence type="ECO:0000256" key="14">
    <source>
        <dbReference type="PIRSR" id="PIRSR000099-2"/>
    </source>
</evidence>
<feature type="binding site" evidence="11 15">
    <location>
        <position position="356"/>
    </location>
    <ligand>
        <name>substrate</name>
    </ligand>
</feature>
<dbReference type="InterPro" id="IPR022695">
    <property type="entry name" value="Histidinol_DH_monofunct"/>
</dbReference>
<comment type="similarity">
    <text evidence="2 11 12 17">Belongs to the histidinol dehydrogenase family.</text>
</comment>
<dbReference type="InterPro" id="IPR012131">
    <property type="entry name" value="Hstdl_DH"/>
</dbReference>
<dbReference type="GO" id="GO:0005829">
    <property type="term" value="C:cytosol"/>
    <property type="evidence" value="ECO:0007669"/>
    <property type="project" value="TreeGrafter"/>
</dbReference>
<proteinExistence type="inferred from homology"/>
<dbReference type="PROSITE" id="PS00611">
    <property type="entry name" value="HISOL_DEHYDROGENASE"/>
    <property type="match status" value="1"/>
</dbReference>
<dbReference type="PRINTS" id="PR00083">
    <property type="entry name" value="HOLDHDRGNASE"/>
</dbReference>
<evidence type="ECO:0000256" key="9">
    <source>
        <dbReference type="ARBA" id="ARBA00023102"/>
    </source>
</evidence>
<evidence type="ECO:0000256" key="3">
    <source>
        <dbReference type="ARBA" id="ARBA00012965"/>
    </source>
</evidence>
<dbReference type="GO" id="GO:0000105">
    <property type="term" value="P:L-histidine biosynthetic process"/>
    <property type="evidence" value="ECO:0007669"/>
    <property type="project" value="UniProtKB-UniRule"/>
</dbReference>
<evidence type="ECO:0000256" key="4">
    <source>
        <dbReference type="ARBA" id="ARBA00022605"/>
    </source>
</evidence>
<dbReference type="PANTHER" id="PTHR21256">
    <property type="entry name" value="HISTIDINOL DEHYDROGENASE HDH"/>
    <property type="match status" value="1"/>
</dbReference>
<name>A0A2U2BDW1_9BACT</name>
<dbReference type="UniPathway" id="UPA00031">
    <property type="reaction ID" value="UER00014"/>
</dbReference>
<comment type="pathway">
    <text evidence="1 11">Amino-acid biosynthesis; L-histidine biosynthesis; L-histidine from 5-phospho-alpha-D-ribose 1-diphosphate: step 9/9.</text>
</comment>
<dbReference type="Gene3D" id="1.20.5.1300">
    <property type="match status" value="1"/>
</dbReference>
<dbReference type="Gene3D" id="3.40.50.1980">
    <property type="entry name" value="Nitrogenase molybdenum iron protein domain"/>
    <property type="match status" value="2"/>
</dbReference>
<feature type="binding site" evidence="11 14">
    <location>
        <position position="186"/>
    </location>
    <ligand>
        <name>NAD(+)</name>
        <dbReference type="ChEBI" id="CHEBI:57540"/>
    </ligand>
</feature>
<evidence type="ECO:0000256" key="15">
    <source>
        <dbReference type="PIRSR" id="PIRSR000099-3"/>
    </source>
</evidence>
<evidence type="ECO:0000256" key="6">
    <source>
        <dbReference type="ARBA" id="ARBA00022833"/>
    </source>
</evidence>
<evidence type="ECO:0000256" key="7">
    <source>
        <dbReference type="ARBA" id="ARBA00023002"/>
    </source>
</evidence>
<dbReference type="InterPro" id="IPR016161">
    <property type="entry name" value="Ald_DH/histidinol_DH"/>
</dbReference>
<keyword evidence="5 11" id="KW-0479">Metal-binding</keyword>
<feature type="binding site" evidence="11 15">
    <location>
        <position position="255"/>
    </location>
    <ligand>
        <name>substrate</name>
    </ligand>
</feature>
<dbReference type="FunFam" id="3.40.50.1980:FF:000026">
    <property type="entry name" value="Histidinol dehydrogenase"/>
    <property type="match status" value="1"/>
</dbReference>
<feature type="active site" description="Proton acceptor" evidence="11 13">
    <location>
        <position position="323"/>
    </location>
</feature>
<organism evidence="19 20">
    <name type="scientific">Marinilabilia rubra</name>
    <dbReference type="NCBI Taxonomy" id="2162893"/>
    <lineage>
        <taxon>Bacteria</taxon>
        <taxon>Pseudomonadati</taxon>
        <taxon>Bacteroidota</taxon>
        <taxon>Bacteroidia</taxon>
        <taxon>Marinilabiliales</taxon>
        <taxon>Marinilabiliaceae</taxon>
        <taxon>Marinilabilia</taxon>
    </lineage>
</organism>
<feature type="binding site" evidence="11 15">
    <location>
        <position position="323"/>
    </location>
    <ligand>
        <name>substrate</name>
    </ligand>
</feature>
<evidence type="ECO:0000313" key="20">
    <source>
        <dbReference type="Proteomes" id="UP000244956"/>
    </source>
</evidence>
<evidence type="ECO:0000256" key="18">
    <source>
        <dbReference type="SAM" id="Coils"/>
    </source>
</evidence>
<dbReference type="CDD" id="cd06572">
    <property type="entry name" value="Histidinol_dh"/>
    <property type="match status" value="1"/>
</dbReference>
<evidence type="ECO:0000256" key="13">
    <source>
        <dbReference type="PIRSR" id="PIRSR000099-1"/>
    </source>
</evidence>
<keyword evidence="20" id="KW-1185">Reference proteome</keyword>
<feature type="binding site" evidence="11 14">
    <location>
        <position position="124"/>
    </location>
    <ligand>
        <name>NAD(+)</name>
        <dbReference type="ChEBI" id="CHEBI:57540"/>
    </ligand>
</feature>
<feature type="binding site" evidence="11 16">
    <location>
        <position position="356"/>
    </location>
    <ligand>
        <name>Zn(2+)</name>
        <dbReference type="ChEBI" id="CHEBI:29105"/>
    </ligand>
</feature>
<dbReference type="PIRSF" id="PIRSF000099">
    <property type="entry name" value="Histidinol_dh"/>
    <property type="match status" value="1"/>
</dbReference>
<keyword evidence="7 11" id="KW-0560">Oxidoreductase</keyword>
<feature type="binding site" evidence="11 15">
    <location>
        <position position="415"/>
    </location>
    <ligand>
        <name>substrate</name>
    </ligand>
</feature>
<evidence type="ECO:0000256" key="16">
    <source>
        <dbReference type="PIRSR" id="PIRSR000099-4"/>
    </source>
</evidence>
<evidence type="ECO:0000313" key="19">
    <source>
        <dbReference type="EMBL" id="PWE01217.1"/>
    </source>
</evidence>